<dbReference type="EMBL" id="CP036275">
    <property type="protein sequence ID" value="QDU39243.1"/>
    <property type="molecule type" value="Genomic_DNA"/>
</dbReference>
<sequence>MNRSVNVLALVKDGERYVFLYDHESASELLQTLGRYAADPELSFSWYDAAVLSQKVRRLQRQAADEPTPTFRESA</sequence>
<keyword evidence="2" id="KW-1185">Reference proteome</keyword>
<gene>
    <name evidence="1" type="ORF">Mal4_35800</name>
</gene>
<organism evidence="1 2">
    <name type="scientific">Maioricimonas rarisocia</name>
    <dbReference type="NCBI Taxonomy" id="2528026"/>
    <lineage>
        <taxon>Bacteria</taxon>
        <taxon>Pseudomonadati</taxon>
        <taxon>Planctomycetota</taxon>
        <taxon>Planctomycetia</taxon>
        <taxon>Planctomycetales</taxon>
        <taxon>Planctomycetaceae</taxon>
        <taxon>Maioricimonas</taxon>
    </lineage>
</organism>
<name>A0A517Z9U1_9PLAN</name>
<dbReference type="AlphaFoldDB" id="A0A517Z9U1"/>
<dbReference type="Proteomes" id="UP000320496">
    <property type="component" value="Chromosome"/>
</dbReference>
<proteinExistence type="predicted"/>
<reference evidence="1 2" key="1">
    <citation type="submission" date="2019-02" db="EMBL/GenBank/DDBJ databases">
        <title>Deep-cultivation of Planctomycetes and their phenomic and genomic characterization uncovers novel biology.</title>
        <authorList>
            <person name="Wiegand S."/>
            <person name="Jogler M."/>
            <person name="Boedeker C."/>
            <person name="Pinto D."/>
            <person name="Vollmers J."/>
            <person name="Rivas-Marin E."/>
            <person name="Kohn T."/>
            <person name="Peeters S.H."/>
            <person name="Heuer A."/>
            <person name="Rast P."/>
            <person name="Oberbeckmann S."/>
            <person name="Bunk B."/>
            <person name="Jeske O."/>
            <person name="Meyerdierks A."/>
            <person name="Storesund J.E."/>
            <person name="Kallscheuer N."/>
            <person name="Luecker S."/>
            <person name="Lage O.M."/>
            <person name="Pohl T."/>
            <person name="Merkel B.J."/>
            <person name="Hornburger P."/>
            <person name="Mueller R.-W."/>
            <person name="Bruemmer F."/>
            <person name="Labrenz M."/>
            <person name="Spormann A.M."/>
            <person name="Op den Camp H."/>
            <person name="Overmann J."/>
            <person name="Amann R."/>
            <person name="Jetten M.S.M."/>
            <person name="Mascher T."/>
            <person name="Medema M.H."/>
            <person name="Devos D.P."/>
            <person name="Kaster A.-K."/>
            <person name="Ovreas L."/>
            <person name="Rohde M."/>
            <person name="Galperin M.Y."/>
            <person name="Jogler C."/>
        </authorList>
    </citation>
    <scope>NUCLEOTIDE SEQUENCE [LARGE SCALE GENOMIC DNA]</scope>
    <source>
        <strain evidence="1 2">Mal4</strain>
    </source>
</reference>
<protein>
    <submittedName>
        <fullName evidence="1">Uncharacterized protein</fullName>
    </submittedName>
</protein>
<accession>A0A517Z9U1</accession>
<dbReference type="KEGG" id="mri:Mal4_35800"/>
<evidence type="ECO:0000313" key="2">
    <source>
        <dbReference type="Proteomes" id="UP000320496"/>
    </source>
</evidence>
<evidence type="ECO:0000313" key="1">
    <source>
        <dbReference type="EMBL" id="QDU39243.1"/>
    </source>
</evidence>
<dbReference type="OrthoDB" id="281676at2"/>
<dbReference type="RefSeq" id="WP_145370449.1">
    <property type="nucleotide sequence ID" value="NZ_CP036275.1"/>
</dbReference>